<dbReference type="GO" id="GO:0005200">
    <property type="term" value="F:structural constituent of cytoskeleton"/>
    <property type="evidence" value="ECO:0007669"/>
    <property type="project" value="TreeGrafter"/>
</dbReference>
<dbReference type="FunFam" id="1.20.5.170:FF:000058">
    <property type="entry name" value="Intermediate filament protein B"/>
    <property type="match status" value="2"/>
</dbReference>
<feature type="region of interest" description="Disordered" evidence="5">
    <location>
        <begin position="901"/>
        <end position="952"/>
    </location>
</feature>
<dbReference type="GO" id="GO:0051664">
    <property type="term" value="P:nuclear pore localization"/>
    <property type="evidence" value="ECO:0007669"/>
    <property type="project" value="TreeGrafter"/>
</dbReference>
<dbReference type="PROSITE" id="PS51842">
    <property type="entry name" value="IF_ROD_2"/>
    <property type="match status" value="2"/>
</dbReference>
<evidence type="ECO:0000256" key="2">
    <source>
        <dbReference type="ARBA" id="ARBA00023054"/>
    </source>
</evidence>
<dbReference type="SMART" id="SM01391">
    <property type="entry name" value="Filament"/>
    <property type="match status" value="2"/>
</dbReference>
<dbReference type="Gene3D" id="1.20.5.170">
    <property type="match status" value="2"/>
</dbReference>
<feature type="compositionally biased region" description="Low complexity" evidence="5">
    <location>
        <begin position="414"/>
        <end position="432"/>
    </location>
</feature>
<evidence type="ECO:0000256" key="3">
    <source>
        <dbReference type="RuleBase" id="RU000685"/>
    </source>
</evidence>
<dbReference type="GO" id="GO:0005882">
    <property type="term" value="C:intermediate filament"/>
    <property type="evidence" value="ECO:0007669"/>
    <property type="project" value="UniProtKB-KW"/>
</dbReference>
<dbReference type="Gene3D" id="1.20.5.500">
    <property type="entry name" value="Single helix bin"/>
    <property type="match status" value="2"/>
</dbReference>
<feature type="compositionally biased region" description="Basic and acidic residues" evidence="5">
    <location>
        <begin position="1750"/>
        <end position="1767"/>
    </location>
</feature>
<dbReference type="Pfam" id="PF00038">
    <property type="entry name" value="Filament"/>
    <property type="match status" value="2"/>
</dbReference>
<feature type="compositionally biased region" description="Basic and acidic residues" evidence="5">
    <location>
        <begin position="901"/>
        <end position="913"/>
    </location>
</feature>
<dbReference type="InterPro" id="IPR039008">
    <property type="entry name" value="IF_rod_dom"/>
</dbReference>
<keyword evidence="1 3" id="KW-0403">Intermediate filament</keyword>
<evidence type="ECO:0000256" key="1">
    <source>
        <dbReference type="ARBA" id="ARBA00022754"/>
    </source>
</evidence>
<feature type="coiled-coil region" evidence="4">
    <location>
        <begin position="1395"/>
        <end position="1489"/>
    </location>
</feature>
<feature type="compositionally biased region" description="Basic and acidic residues" evidence="5">
    <location>
        <begin position="679"/>
        <end position="725"/>
    </location>
</feature>
<comment type="similarity">
    <text evidence="3">Belongs to the intermediate filament family.</text>
</comment>
<dbReference type="Gene3D" id="2.60.40.1260">
    <property type="entry name" value="Lamin Tail domain"/>
    <property type="match status" value="1"/>
</dbReference>
<evidence type="ECO:0000256" key="5">
    <source>
        <dbReference type="SAM" id="MobiDB-lite"/>
    </source>
</evidence>
<feature type="domain" description="IF rod" evidence="7">
    <location>
        <begin position="1137"/>
        <end position="1490"/>
    </location>
</feature>
<keyword evidence="2 4" id="KW-0175">Coiled coil</keyword>
<dbReference type="GO" id="GO:0090435">
    <property type="term" value="P:protein localization to nuclear envelope"/>
    <property type="evidence" value="ECO:0007669"/>
    <property type="project" value="TreeGrafter"/>
</dbReference>
<protein>
    <submittedName>
        <fullName evidence="9">Intermediate filament protein</fullName>
    </submittedName>
</protein>
<feature type="compositionally biased region" description="Polar residues" evidence="5">
    <location>
        <begin position="64"/>
        <end position="73"/>
    </location>
</feature>
<evidence type="ECO:0000256" key="4">
    <source>
        <dbReference type="SAM" id="Coils"/>
    </source>
</evidence>
<dbReference type="SUPFAM" id="SSF74853">
    <property type="entry name" value="Lamin A/C globular tail domain"/>
    <property type="match status" value="1"/>
</dbReference>
<feature type="coiled-coil region" evidence="4">
    <location>
        <begin position="1639"/>
        <end position="1733"/>
    </location>
</feature>
<dbReference type="SUPFAM" id="SSF64593">
    <property type="entry name" value="Intermediate filament protein, coiled coil region"/>
    <property type="match status" value="3"/>
</dbReference>
<feature type="coiled-coil region" evidence="4">
    <location>
        <begin position="1533"/>
        <end position="1605"/>
    </location>
</feature>
<reference evidence="9" key="1">
    <citation type="submission" date="2022-11" db="UniProtKB">
        <authorList>
            <consortium name="WormBaseParasite"/>
        </authorList>
    </citation>
    <scope>IDENTIFICATION</scope>
</reference>
<feature type="compositionally biased region" description="Low complexity" evidence="5">
    <location>
        <begin position="321"/>
        <end position="332"/>
    </location>
</feature>
<organism evidence="8 9">
    <name type="scientific">Meloidogyne incognita</name>
    <name type="common">Southern root-knot nematode worm</name>
    <name type="synonym">Oxyuris incognita</name>
    <dbReference type="NCBI Taxonomy" id="6306"/>
    <lineage>
        <taxon>Eukaryota</taxon>
        <taxon>Metazoa</taxon>
        <taxon>Ecdysozoa</taxon>
        <taxon>Nematoda</taxon>
        <taxon>Chromadorea</taxon>
        <taxon>Rhabditida</taxon>
        <taxon>Tylenchina</taxon>
        <taxon>Tylenchomorpha</taxon>
        <taxon>Tylenchoidea</taxon>
        <taxon>Meloidogynidae</taxon>
        <taxon>Meloidogyninae</taxon>
        <taxon>Meloidogyne</taxon>
        <taxon>Meloidogyne incognita group</taxon>
    </lineage>
</organism>
<feature type="compositionally biased region" description="Pro residues" evidence="5">
    <location>
        <begin position="1023"/>
        <end position="1037"/>
    </location>
</feature>
<dbReference type="InterPro" id="IPR001322">
    <property type="entry name" value="Lamin_tail_dom"/>
</dbReference>
<proteinExistence type="inferred from homology"/>
<dbReference type="GO" id="GO:0005652">
    <property type="term" value="C:nuclear lamina"/>
    <property type="evidence" value="ECO:0007669"/>
    <property type="project" value="TreeGrafter"/>
</dbReference>
<sequence length="1888" mass="215970">MRELKDQLCTLLVTFQDDKEPNKEITTAHTFASTKQEDYPQYRRIVHSRHTDRDESGRPLSVTERLSQSSLSASIGPLGSDMVEHRRALSFPPFSVTVSPNSPNIEKPKSVPQINTQRQHNSISLPRSVDPLLTIHEVSLAYTSPKSTTPTSAQLQEPTFPNNTLPGLLIAKNKQTAPATITTFPTSGSVHILLPPKEANKTIKINGKQTAKTMNTKLPYVVKRPEGDWSYNRSNGQLQISDKSQKSEMERQTSTTSTSTRGEGGTTGDAETSIIPVRVLQQQKTKNGSSGTYSPAAGNIDKKGRGKNGEMEQQKASRKGSSPPSSTTSRPAVLPPAPPPPLTTQMNAPISGVSGLPMLTHHQSKSYESSEQSSMREQRGKGKAKTVFQKTTCELLTEKSVTTFGKPRVLRQQAVEQQVSQQHVPSSPQHVPFTQQHVPFTPQNVPPSAQQPRGLPRYKHDNDREMEAHLITRYDNGNGRIVEEERRPIPQPRGGISPLREIQKPEDQQRKDILMQEQSRSVEQFRRSTTKNGSSDILKPLLIESEPAKTRILSSPEENGHKPVVILPTKARPEVQKPRLIDYATYKREVQELQRRAAKVDNRGVYEEVTTPPLPPPMSPAIVLPRKQPSLDKTTLAGQRVQKSKEAEPAMETTIRYFAREELWEKRGGLPPTEPILSSRREGSSSEEEMKRLEEARLKREAEEAKLRRERAAIEEKRRIELEQQRRRRLAEEEALEAARRRKAIEIEEEKRKILLEKQEKAAEAARRPPGPPIPSSHSTSFYESFERFSSRTTSLATPTVTIESKQPAVKDQIQLIPAVPLTLTEWAVPIKMAEEKKTEEFTPKGREVVKKEEPIKQELAKIPARDYEEIDTSTDAGKRLFEQLKRELEYEEEIDTEVRRMRRAKGEDKKEGEEEEEELGSVGQTLEHSPPILPSSTEGEMDSEPVEEPSSVIEEANGHWREHWGEISNGIGGGVLSPRHAVKVSMSGELPPLMEEEEEMQPSSTLDARLEALQTSREIPVRRPPLSIPPPKPPHSIPSIGDRRRADSSFSSAFSVFPVSPAHTMEYSPASSDYRSAISARQHFPRLMRPISPAPSGGHSRVLKMVSETSSISSRPLSPYPGSTAASAIRDTREREKKEMSDLNDRLAIYIEKVRFLEAQNRKLAVDLDFLRKRWGRDASNVRDMFEADLRQARKLINETEKQREELERKARAMAEEMAQLKRKNEEASHVHEEDKERMDELLLKLAALESELAALRRRIAIVEEDVKVLKRENSRLTGELQRTKTELDQETLNRIDHQNQVQTLLEELDFLRRAHDQEIQDLQAMAARDTTQENREFFRNELASAMREIREDYERINSRNRTDIESWYKLKVQEIQTQSARQSMEHNYAKEEIKRLRTQLGDLRGKLADLEGKNSLLEKQAEELAYQLEDDQRSYDSALNDRDTQIRRMRDECQALMVELQMLLDTKQTLDAEIAIYRRMLEGEEDRAGLKQLVEQVVRTHQIKQSDESAQAPKILKPINFLAIIIAKNELDQETLNRIDHQNQVQTLLEELDFLRRAHDQEIQDLQAMAARDTTQENREFFRNELASAMREIREDYERINSRNRTDIESWYKLKVQEIQTQSARQSMEHNYAKEEIKRLRTQLGDLRGKLADLEGKNSLLEKQAEELAYQLEDDQRSYDSALNDRDTQIRRMRDECQALMVELQMLLDTKQTLDAEIAIYRRMLEGEEDRAGLKQLVEQVVRTHQIKQSDESESTRTLRGEKSSRQSYQRFAKGNVSILETSSEGKYIVLENTHRSKEEPIGEWKLRRRIDGRREIVYTFPRDFVLRPGKTVKIWANGHGTHSPPDQLVYEGEDTFGVGYNVQTILYNRENEERASLIQRSSGRQ</sequence>
<dbReference type="GO" id="GO:0006998">
    <property type="term" value="P:nuclear envelope organization"/>
    <property type="evidence" value="ECO:0007669"/>
    <property type="project" value="TreeGrafter"/>
</dbReference>
<name>A0A914M6P4_MELIC</name>
<dbReference type="Proteomes" id="UP000887563">
    <property type="component" value="Unplaced"/>
</dbReference>
<dbReference type="FunFam" id="1.20.5.500:FF:000001">
    <property type="entry name" value="Type II keratin 23"/>
    <property type="match status" value="2"/>
</dbReference>
<feature type="compositionally biased region" description="Pro residues" evidence="5">
    <location>
        <begin position="333"/>
        <end position="342"/>
    </location>
</feature>
<feature type="compositionally biased region" description="Polar residues" evidence="5">
    <location>
        <begin position="280"/>
        <end position="293"/>
    </location>
</feature>
<feature type="region of interest" description="Disordered" evidence="5">
    <location>
        <begin position="668"/>
        <end position="734"/>
    </location>
</feature>
<feature type="region of interest" description="Disordered" evidence="5">
    <location>
        <begin position="1022"/>
        <end position="1046"/>
    </location>
</feature>
<accession>A0A914M6P4</accession>
<evidence type="ECO:0000259" key="6">
    <source>
        <dbReference type="PROSITE" id="PS51841"/>
    </source>
</evidence>
<dbReference type="GO" id="GO:0031507">
    <property type="term" value="P:heterochromatin formation"/>
    <property type="evidence" value="ECO:0007669"/>
    <property type="project" value="TreeGrafter"/>
</dbReference>
<evidence type="ECO:0000259" key="7">
    <source>
        <dbReference type="PROSITE" id="PS51842"/>
    </source>
</evidence>
<dbReference type="InterPro" id="IPR018039">
    <property type="entry name" value="IF_conserved"/>
</dbReference>
<feature type="region of interest" description="Disordered" evidence="5">
    <location>
        <begin position="488"/>
        <end position="542"/>
    </location>
</feature>
<feature type="compositionally biased region" description="Polar residues" evidence="5">
    <location>
        <begin position="231"/>
        <end position="242"/>
    </location>
</feature>
<dbReference type="SUPFAM" id="SSF57997">
    <property type="entry name" value="Tropomyosin"/>
    <property type="match status" value="1"/>
</dbReference>
<dbReference type="GO" id="GO:0007097">
    <property type="term" value="P:nuclear migration"/>
    <property type="evidence" value="ECO:0007669"/>
    <property type="project" value="TreeGrafter"/>
</dbReference>
<dbReference type="PANTHER" id="PTHR45721">
    <property type="entry name" value="LAMIN DM0-RELATED"/>
    <property type="match status" value="1"/>
</dbReference>
<feature type="compositionally biased region" description="Polar residues" evidence="5">
    <location>
        <begin position="433"/>
        <end position="451"/>
    </location>
</feature>
<feature type="domain" description="IF rod" evidence="7">
    <location>
        <begin position="1492"/>
        <end position="1734"/>
    </location>
</feature>
<dbReference type="WBParaSite" id="Minc3s01362g23149">
    <property type="protein sequence ID" value="Minc3s01362g23149"/>
    <property type="gene ID" value="Minc3s01362g23149"/>
</dbReference>
<dbReference type="FunFam" id="2.60.40.1260:FF:000003">
    <property type="entry name" value="Intermediate filament protein A"/>
    <property type="match status" value="1"/>
</dbReference>
<feature type="region of interest" description="Disordered" evidence="5">
    <location>
        <begin position="226"/>
        <end position="387"/>
    </location>
</feature>
<dbReference type="InterPro" id="IPR036415">
    <property type="entry name" value="Lamin_tail_dom_sf"/>
</dbReference>
<feature type="region of interest" description="Disordered" evidence="5">
    <location>
        <begin position="759"/>
        <end position="796"/>
    </location>
</feature>
<feature type="region of interest" description="Disordered" evidence="5">
    <location>
        <begin position="1113"/>
        <end position="1136"/>
    </location>
</feature>
<dbReference type="PROSITE" id="PS51841">
    <property type="entry name" value="LTD"/>
    <property type="match status" value="1"/>
</dbReference>
<feature type="compositionally biased region" description="Basic and acidic residues" evidence="5">
    <location>
        <begin position="300"/>
        <end position="315"/>
    </location>
</feature>
<dbReference type="PANTHER" id="PTHR45721:SF12">
    <property type="entry name" value="INTERMEDIATE FILAMENT PROTEIN IFA-1"/>
    <property type="match status" value="1"/>
</dbReference>
<dbReference type="PROSITE" id="PS00226">
    <property type="entry name" value="IF_ROD_1"/>
    <property type="match status" value="2"/>
</dbReference>
<keyword evidence="8" id="KW-1185">Reference proteome</keyword>
<feature type="region of interest" description="Disordered" evidence="5">
    <location>
        <begin position="414"/>
        <end position="459"/>
    </location>
</feature>
<dbReference type="Gene3D" id="1.20.5.1160">
    <property type="entry name" value="Vasodilator-stimulated phosphoprotein"/>
    <property type="match status" value="2"/>
</dbReference>
<feature type="region of interest" description="Disordered" evidence="5">
    <location>
        <begin position="1750"/>
        <end position="1770"/>
    </location>
</feature>
<feature type="compositionally biased region" description="Basic and acidic residues" evidence="5">
    <location>
        <begin position="501"/>
        <end position="514"/>
    </location>
</feature>
<feature type="domain" description="LTD" evidence="6">
    <location>
        <begin position="1767"/>
        <end position="1884"/>
    </location>
</feature>
<dbReference type="FunFam" id="1.20.5.1160:FF:000023">
    <property type="entry name" value="Intermediate filament protein ifa-1"/>
    <property type="match status" value="1"/>
</dbReference>
<dbReference type="Pfam" id="PF00932">
    <property type="entry name" value="LTD"/>
    <property type="match status" value="1"/>
</dbReference>
<evidence type="ECO:0000313" key="9">
    <source>
        <dbReference type="WBParaSite" id="Minc3s01362g23149"/>
    </source>
</evidence>
<feature type="region of interest" description="Disordered" evidence="5">
    <location>
        <begin position="48"/>
        <end position="74"/>
    </location>
</feature>
<evidence type="ECO:0000313" key="8">
    <source>
        <dbReference type="Proteomes" id="UP000887563"/>
    </source>
</evidence>